<evidence type="ECO:0000256" key="1">
    <source>
        <dbReference type="SAM" id="MobiDB-lite"/>
    </source>
</evidence>
<dbReference type="Proteomes" id="UP000026960">
    <property type="component" value="Chromosome 5"/>
</dbReference>
<name>A0A0D3G7G7_9ORYZ</name>
<dbReference type="HOGENOM" id="CLU_2187978_0_0_1"/>
<reference evidence="2" key="2">
    <citation type="submission" date="2015-03" db="UniProtKB">
        <authorList>
            <consortium name="EnsemblPlants"/>
        </authorList>
    </citation>
    <scope>IDENTIFICATION</scope>
</reference>
<evidence type="ECO:0000313" key="2">
    <source>
        <dbReference type="EnsemblPlants" id="OBART05G15930.1"/>
    </source>
</evidence>
<accession>A0A0D3G7G7</accession>
<feature type="compositionally biased region" description="Basic and acidic residues" evidence="1">
    <location>
        <begin position="75"/>
        <end position="90"/>
    </location>
</feature>
<evidence type="ECO:0000313" key="3">
    <source>
        <dbReference type="Proteomes" id="UP000026960"/>
    </source>
</evidence>
<keyword evidence="3" id="KW-1185">Reference proteome</keyword>
<reference evidence="2" key="1">
    <citation type="journal article" date="2009" name="Rice">
        <title>De Novo Next Generation Sequencing of Plant Genomes.</title>
        <authorList>
            <person name="Rounsley S."/>
            <person name="Marri P.R."/>
            <person name="Yu Y."/>
            <person name="He R."/>
            <person name="Sisneros N."/>
            <person name="Goicoechea J.L."/>
            <person name="Lee S.J."/>
            <person name="Angelova A."/>
            <person name="Kudrna D."/>
            <person name="Luo M."/>
            <person name="Affourtit J."/>
            <person name="Desany B."/>
            <person name="Knight J."/>
            <person name="Niazi F."/>
            <person name="Egholm M."/>
            <person name="Wing R.A."/>
        </authorList>
    </citation>
    <scope>NUCLEOTIDE SEQUENCE [LARGE SCALE GENOMIC DNA]</scope>
    <source>
        <strain evidence="2">cv. IRGC 105608</strain>
    </source>
</reference>
<dbReference type="PaxDb" id="65489-OBART05G15930.1"/>
<protein>
    <submittedName>
        <fullName evidence="2">Uncharacterized protein</fullName>
    </submittedName>
</protein>
<feature type="region of interest" description="Disordered" evidence="1">
    <location>
        <begin position="35"/>
        <end position="93"/>
    </location>
</feature>
<dbReference type="EnsemblPlants" id="OBART05G15930.1">
    <property type="protein sequence ID" value="OBART05G15930.1"/>
    <property type="gene ID" value="OBART05G15930"/>
</dbReference>
<sequence>MAALAGAAATSASAAAATSATVVAAERIRLSAGVWRPDPSPAAAERPDLWPATAGRPDPSLAAAGRLDPWPATVERPDPVAGDRGDDGGGHRGKVATMTMVAATTAVGF</sequence>
<organism evidence="2">
    <name type="scientific">Oryza barthii</name>
    <dbReference type="NCBI Taxonomy" id="65489"/>
    <lineage>
        <taxon>Eukaryota</taxon>
        <taxon>Viridiplantae</taxon>
        <taxon>Streptophyta</taxon>
        <taxon>Embryophyta</taxon>
        <taxon>Tracheophyta</taxon>
        <taxon>Spermatophyta</taxon>
        <taxon>Magnoliopsida</taxon>
        <taxon>Liliopsida</taxon>
        <taxon>Poales</taxon>
        <taxon>Poaceae</taxon>
        <taxon>BOP clade</taxon>
        <taxon>Oryzoideae</taxon>
        <taxon>Oryzeae</taxon>
        <taxon>Oryzinae</taxon>
        <taxon>Oryza</taxon>
    </lineage>
</organism>
<dbReference type="AlphaFoldDB" id="A0A0D3G7G7"/>
<proteinExistence type="predicted"/>
<dbReference type="Gramene" id="OBART05G15930.1">
    <property type="protein sequence ID" value="OBART05G15930.1"/>
    <property type="gene ID" value="OBART05G15930"/>
</dbReference>